<dbReference type="PANTHER" id="PTHR10666">
    <property type="entry name" value="UBIQUITIN"/>
    <property type="match status" value="1"/>
</dbReference>
<proteinExistence type="predicted"/>
<dbReference type="PRINTS" id="PR00348">
    <property type="entry name" value="UBIQUITIN"/>
</dbReference>
<feature type="domain" description="Ubiquitin-like" evidence="2">
    <location>
        <begin position="1"/>
        <end position="68"/>
    </location>
</feature>
<evidence type="ECO:0000313" key="4">
    <source>
        <dbReference type="Proteomes" id="UP000027120"/>
    </source>
</evidence>
<dbReference type="InterPro" id="IPR019956">
    <property type="entry name" value="Ubiquitin_dom"/>
</dbReference>
<dbReference type="InterPro" id="IPR029071">
    <property type="entry name" value="Ubiquitin-like_domsf"/>
</dbReference>
<dbReference type="GO" id="GO:0031625">
    <property type="term" value="F:ubiquitin protein ligase binding"/>
    <property type="evidence" value="ECO:0000318"/>
    <property type="project" value="GO_Central"/>
</dbReference>
<dbReference type="EMBL" id="KK784960">
    <property type="protein sequence ID" value="KDO57558.1"/>
    <property type="molecule type" value="Genomic_DNA"/>
</dbReference>
<evidence type="ECO:0000259" key="2">
    <source>
        <dbReference type="PROSITE" id="PS50053"/>
    </source>
</evidence>
<dbReference type="Pfam" id="PF00240">
    <property type="entry name" value="ubiquitin"/>
    <property type="match status" value="1"/>
</dbReference>
<dbReference type="SUPFAM" id="SSF54236">
    <property type="entry name" value="Ubiquitin-like"/>
    <property type="match status" value="2"/>
</dbReference>
<dbReference type="SMR" id="A0A067ER12"/>
<evidence type="ECO:0000256" key="1">
    <source>
        <dbReference type="ARBA" id="ARBA00022499"/>
    </source>
</evidence>
<organism evidence="3 4">
    <name type="scientific">Citrus sinensis</name>
    <name type="common">Sweet orange</name>
    <name type="synonym">Citrus aurantium var. sinensis</name>
    <dbReference type="NCBI Taxonomy" id="2711"/>
    <lineage>
        <taxon>Eukaryota</taxon>
        <taxon>Viridiplantae</taxon>
        <taxon>Streptophyta</taxon>
        <taxon>Embryophyta</taxon>
        <taxon>Tracheophyta</taxon>
        <taxon>Spermatophyta</taxon>
        <taxon>Magnoliopsida</taxon>
        <taxon>eudicotyledons</taxon>
        <taxon>Gunneridae</taxon>
        <taxon>Pentapetalae</taxon>
        <taxon>rosids</taxon>
        <taxon>malvids</taxon>
        <taxon>Sapindales</taxon>
        <taxon>Rutaceae</taxon>
        <taxon>Aurantioideae</taxon>
        <taxon>Citrus</taxon>
    </lineage>
</organism>
<dbReference type="InterPro" id="IPR000626">
    <property type="entry name" value="Ubiquitin-like_dom"/>
</dbReference>
<dbReference type="InterPro" id="IPR050158">
    <property type="entry name" value="Ubiquitin_ubiquitin-like"/>
</dbReference>
<protein>
    <recommendedName>
        <fullName evidence="2">Ubiquitin-like domain-containing protein</fullName>
    </recommendedName>
</protein>
<dbReference type="GO" id="GO:0005634">
    <property type="term" value="C:nucleus"/>
    <property type="evidence" value="ECO:0000318"/>
    <property type="project" value="GO_Central"/>
</dbReference>
<name>A0A067ER12_CITSI</name>
<dbReference type="STRING" id="2711.A0A067ER12"/>
<gene>
    <name evidence="3" type="ORF">CISIN_1g041424mg</name>
</gene>
<dbReference type="GO" id="GO:0019941">
    <property type="term" value="P:modification-dependent protein catabolic process"/>
    <property type="evidence" value="ECO:0000318"/>
    <property type="project" value="GO_Central"/>
</dbReference>
<keyword evidence="1" id="KW-1017">Isopeptide bond</keyword>
<dbReference type="Gene3D" id="3.10.20.90">
    <property type="entry name" value="Phosphatidylinositol 3-kinase Catalytic Subunit, Chain A, domain 1"/>
    <property type="match status" value="1"/>
</dbReference>
<dbReference type="GO" id="GO:0016567">
    <property type="term" value="P:protein ubiquitination"/>
    <property type="evidence" value="ECO:0000318"/>
    <property type="project" value="GO_Central"/>
</dbReference>
<dbReference type="GO" id="GO:0005737">
    <property type="term" value="C:cytoplasm"/>
    <property type="evidence" value="ECO:0000318"/>
    <property type="project" value="GO_Central"/>
</dbReference>
<evidence type="ECO:0000313" key="3">
    <source>
        <dbReference type="EMBL" id="KDO57558.1"/>
    </source>
</evidence>
<sequence length="148" mass="16642">MKTVTLNVEKSETIKNLKGMVHEKEGTSEDIQDLFFAGDRLMNGRLIDYEDMALASPNVKRESTMQLLFCAIKVLSISVKAPSDDILKLKVKIFVKMLTEEIVKLKVKVLLTIRDLFCTGMKLKDCKTLACYGVKDDRGVACFISDIC</sequence>
<dbReference type="PROSITE" id="PS50053">
    <property type="entry name" value="UBIQUITIN_2"/>
    <property type="match status" value="1"/>
</dbReference>
<keyword evidence="4" id="KW-1185">Reference proteome</keyword>
<accession>A0A067ER12</accession>
<dbReference type="AlphaFoldDB" id="A0A067ER12"/>
<dbReference type="Proteomes" id="UP000027120">
    <property type="component" value="Unassembled WGS sequence"/>
</dbReference>
<dbReference type="GO" id="GO:0003729">
    <property type="term" value="F:mRNA binding"/>
    <property type="evidence" value="ECO:0007669"/>
    <property type="project" value="UniProtKB-ARBA"/>
</dbReference>
<reference evidence="3 4" key="1">
    <citation type="submission" date="2014-04" db="EMBL/GenBank/DDBJ databases">
        <authorList>
            <consortium name="International Citrus Genome Consortium"/>
            <person name="Gmitter F."/>
            <person name="Chen C."/>
            <person name="Farmerie W."/>
            <person name="Harkins T."/>
            <person name="Desany B."/>
            <person name="Mohiuddin M."/>
            <person name="Kodira C."/>
            <person name="Borodovsky M."/>
            <person name="Lomsadze A."/>
            <person name="Burns P."/>
            <person name="Jenkins J."/>
            <person name="Prochnik S."/>
            <person name="Shu S."/>
            <person name="Chapman J."/>
            <person name="Pitluck S."/>
            <person name="Schmutz J."/>
            <person name="Rokhsar D."/>
        </authorList>
    </citation>
    <scope>NUCLEOTIDE SEQUENCE</scope>
</reference>
<dbReference type="GO" id="GO:0031386">
    <property type="term" value="F:protein tag activity"/>
    <property type="evidence" value="ECO:0000318"/>
    <property type="project" value="GO_Central"/>
</dbReference>